<reference evidence="7" key="1">
    <citation type="journal article" date="2020" name="ISME J.">
        <title>Gammaproteobacteria mediating utilization of methyl-, sulfur- and petroleum organic compounds in deep ocean hydrothermal plumes.</title>
        <authorList>
            <person name="Zhou Z."/>
            <person name="Liu Y."/>
            <person name="Pan J."/>
            <person name="Cron B.R."/>
            <person name="Toner B.M."/>
            <person name="Anantharaman K."/>
            <person name="Breier J.A."/>
            <person name="Dick G.J."/>
            <person name="Li M."/>
        </authorList>
    </citation>
    <scope>NUCLEOTIDE SEQUENCE</scope>
    <source>
        <strain evidence="7">SZUA-1515</strain>
    </source>
</reference>
<dbReference type="InterPro" id="IPR001851">
    <property type="entry name" value="ABC_transp_permease"/>
</dbReference>
<evidence type="ECO:0000256" key="4">
    <source>
        <dbReference type="ARBA" id="ARBA00022989"/>
    </source>
</evidence>
<feature type="transmembrane region" description="Helical" evidence="6">
    <location>
        <begin position="250"/>
        <end position="277"/>
    </location>
</feature>
<keyword evidence="2" id="KW-1003">Cell membrane</keyword>
<dbReference type="Proteomes" id="UP000608579">
    <property type="component" value="Unassembled WGS sequence"/>
</dbReference>
<evidence type="ECO:0000256" key="2">
    <source>
        <dbReference type="ARBA" id="ARBA00022475"/>
    </source>
</evidence>
<dbReference type="InterPro" id="IPR043428">
    <property type="entry name" value="LivM-like"/>
</dbReference>
<feature type="transmembrane region" description="Helical" evidence="6">
    <location>
        <begin position="36"/>
        <end position="53"/>
    </location>
</feature>
<accession>A0A833EAG8</accession>
<feature type="transmembrane region" description="Helical" evidence="6">
    <location>
        <begin position="164"/>
        <end position="183"/>
    </location>
</feature>
<feature type="transmembrane region" description="Helical" evidence="6">
    <location>
        <begin position="289"/>
        <end position="311"/>
    </location>
</feature>
<dbReference type="PANTHER" id="PTHR30482:SF10">
    <property type="entry name" value="HIGH-AFFINITY BRANCHED-CHAIN AMINO ACID TRANSPORT PROTEIN BRAE"/>
    <property type="match status" value="1"/>
</dbReference>
<dbReference type="Pfam" id="PF02653">
    <property type="entry name" value="BPD_transp_2"/>
    <property type="match status" value="1"/>
</dbReference>
<comment type="subcellular location">
    <subcellularLocation>
        <location evidence="1">Cell membrane</location>
        <topology evidence="1">Multi-pass membrane protein</topology>
    </subcellularLocation>
</comment>
<name>A0A833EAG8_CALS0</name>
<keyword evidence="5 6" id="KW-0472">Membrane</keyword>
<dbReference type="AlphaFoldDB" id="A0A833EAG8"/>
<feature type="transmembrane region" description="Helical" evidence="6">
    <location>
        <begin position="87"/>
        <end position="108"/>
    </location>
</feature>
<dbReference type="CDD" id="cd06581">
    <property type="entry name" value="TM_PBP1_LivM_like"/>
    <property type="match status" value="1"/>
</dbReference>
<dbReference type="GO" id="GO:0015658">
    <property type="term" value="F:branched-chain amino acid transmembrane transporter activity"/>
    <property type="evidence" value="ECO:0007669"/>
    <property type="project" value="InterPro"/>
</dbReference>
<evidence type="ECO:0000256" key="6">
    <source>
        <dbReference type="SAM" id="Phobius"/>
    </source>
</evidence>
<feature type="transmembrane region" description="Helical" evidence="6">
    <location>
        <begin position="115"/>
        <end position="135"/>
    </location>
</feature>
<proteinExistence type="predicted"/>
<keyword evidence="3 6" id="KW-0812">Transmembrane</keyword>
<organism evidence="7 8">
    <name type="scientific">Caldiarchaeum subterraneum</name>
    <dbReference type="NCBI Taxonomy" id="311458"/>
    <lineage>
        <taxon>Archaea</taxon>
        <taxon>Nitrososphaerota</taxon>
        <taxon>Candidatus Caldarchaeales</taxon>
        <taxon>Candidatus Caldarchaeaceae</taxon>
        <taxon>Candidatus Caldarchaeum</taxon>
    </lineage>
</organism>
<comment type="caution">
    <text evidence="7">The sequence shown here is derived from an EMBL/GenBank/DDBJ whole genome shotgun (WGS) entry which is preliminary data.</text>
</comment>
<dbReference type="PANTHER" id="PTHR30482">
    <property type="entry name" value="HIGH-AFFINITY BRANCHED-CHAIN AMINO ACID TRANSPORT SYSTEM PERMEASE"/>
    <property type="match status" value="1"/>
</dbReference>
<evidence type="ECO:0000256" key="5">
    <source>
        <dbReference type="ARBA" id="ARBA00023136"/>
    </source>
</evidence>
<keyword evidence="4 6" id="KW-1133">Transmembrane helix</keyword>
<evidence type="ECO:0000313" key="7">
    <source>
        <dbReference type="EMBL" id="HIQ30329.1"/>
    </source>
</evidence>
<feature type="transmembrane region" description="Helical" evidence="6">
    <location>
        <begin position="12"/>
        <end position="30"/>
    </location>
</feature>
<feature type="transmembrane region" description="Helical" evidence="6">
    <location>
        <begin position="217"/>
        <end position="238"/>
    </location>
</feature>
<evidence type="ECO:0000256" key="1">
    <source>
        <dbReference type="ARBA" id="ARBA00004651"/>
    </source>
</evidence>
<evidence type="ECO:0000256" key="3">
    <source>
        <dbReference type="ARBA" id="ARBA00022692"/>
    </source>
</evidence>
<feature type="transmembrane region" description="Helical" evidence="6">
    <location>
        <begin position="60"/>
        <end position="81"/>
    </location>
</feature>
<sequence>MDKNQFRNDTIQILIAVVILALLPLLFRGAYQLRVLNLFLLFMLITIGFNLIFGHTNQLFLCQGALAGSSMYVSGLLALNYGIEPWLVIPLGTLLAGGLAAFFSFIAVARKLEAIFLGITTLSFQLIFQNLIVGLRDITGADIGFIPPELSLGPLTSLLGRSQAYYYLLIIILVVTLLIYRSVMNSNIGLALKMILDDEMASEIVGVNVRRVKITMAFAGAMLIGFTGALYGFFNAYVAPSLYEFTSLDIIVLIMLIFGGKATILGPIVGAGVFTILNEILRPLGPLTVLAYGVVLMILFIFFREGIIPWIKNKTKLPLI</sequence>
<dbReference type="GO" id="GO:0005886">
    <property type="term" value="C:plasma membrane"/>
    <property type="evidence" value="ECO:0007669"/>
    <property type="project" value="UniProtKB-SubCell"/>
</dbReference>
<protein>
    <submittedName>
        <fullName evidence="7">Branched-chain amino acid ABC transporter permease</fullName>
    </submittedName>
</protein>
<gene>
    <name evidence="7" type="ORF">EYH45_07170</name>
</gene>
<evidence type="ECO:0000313" key="8">
    <source>
        <dbReference type="Proteomes" id="UP000608579"/>
    </source>
</evidence>
<dbReference type="EMBL" id="DQVM01000138">
    <property type="protein sequence ID" value="HIQ30329.1"/>
    <property type="molecule type" value="Genomic_DNA"/>
</dbReference>